<dbReference type="InterPro" id="IPR055129">
    <property type="entry name" value="YEATS_dom"/>
</dbReference>
<reference evidence="5" key="2">
    <citation type="journal article" date="2017" name="Front. Cell. Infect. Microbiol.">
        <title>Analysis of the Salivary Gland Transcriptome of Unfed and Partially Fed Amblyomma sculptum Ticks and Descriptive Proteome of the Saliva.</title>
        <authorList>
            <person name="Esteves E."/>
            <person name="Maruyama S.R."/>
            <person name="Kawahara R."/>
            <person name="Fujita A."/>
            <person name="Martins L.A."/>
            <person name="Righi A.A."/>
            <person name="Costa F.B."/>
            <person name="Palmisano G."/>
            <person name="Labruna M.B."/>
            <person name="Sa-Nunes A."/>
            <person name="Ribeiro J.M.C."/>
            <person name="Fogaca A.C."/>
        </authorList>
    </citation>
    <scope>NUCLEOTIDE SEQUENCE</scope>
</reference>
<dbReference type="InterPro" id="IPR005033">
    <property type="entry name" value="YEATS"/>
</dbReference>
<dbReference type="Gene3D" id="2.60.40.1970">
    <property type="entry name" value="YEATS domain"/>
    <property type="match status" value="1"/>
</dbReference>
<dbReference type="CDD" id="cd16907">
    <property type="entry name" value="YEATS_YEATS2_like"/>
    <property type="match status" value="1"/>
</dbReference>
<dbReference type="PANTHER" id="PTHR23195">
    <property type="entry name" value="YEATS DOMAIN"/>
    <property type="match status" value="1"/>
</dbReference>
<feature type="non-terminal residue" evidence="5">
    <location>
        <position position="1"/>
    </location>
</feature>
<dbReference type="InterPro" id="IPR038704">
    <property type="entry name" value="YEAST_sf"/>
</dbReference>
<accession>A0A1E1XNS0</accession>
<reference evidence="5" key="1">
    <citation type="submission" date="2016-09" db="EMBL/GenBank/DDBJ databases">
        <authorList>
            <person name="Capua I."/>
            <person name="De Benedictis P."/>
            <person name="Joannis T."/>
            <person name="Lombin L.H."/>
            <person name="Cattoli G."/>
        </authorList>
    </citation>
    <scope>NUCLEOTIDE SEQUENCE</scope>
</reference>
<name>A0A1E1XNS0_AMBSC</name>
<sequence>SMSQGQKRVIDQDPDYESIPLHAQQKRIKLHEQDAKEAAVKKIEQIVRSQFSNEISARESELDLINQRIYQLQVMLDRLRVGIITKYYANGVQATASADGCSAASGGGWEDSQQALASVHPTVRQFLGKAPLATQLPPPRSEDSQAEQRTPVTVVAGDSSNVETAVVSELGAEPGEHCKKEGGAAAGSEPPPVRVGRGLGCKNKVRVIVGNVSKYIPLDRRDGGEQATHKWLAYVRTAPEVRRSIADLVRHVRFFLHPSYRPHDLVEVTEAPFQVQRKGWGEFPLRVQLHFHDRWTKHVDIIHHLKLDKTYTGLQTLGAETVVDLWVPSSAARTSENSYSAADDTTGPHGNLNTNAESLTTAADSSLVADSEAKTANELEAAVSNKGTAASPDASQLCSQTGGTIAHVVPIVTSALLDEQPCGVAGSSVPDKGGPCQLVGGSPKPEVKSSNSTSDLSPAVSTTADASLGSISSTVVAPKNPNGVVSSTFVKCTDTLGRVLLIPATSLLSPPCSTVQQSSLLRPAAAVAAGAPSLAASGTASTMN</sequence>
<feature type="domain" description="YEATS" evidence="4">
    <location>
        <begin position="197"/>
        <end position="341"/>
    </location>
</feature>
<evidence type="ECO:0000313" key="5">
    <source>
        <dbReference type="EMBL" id="JAU00864.1"/>
    </source>
</evidence>
<dbReference type="PROSITE" id="PS51037">
    <property type="entry name" value="YEATS"/>
    <property type="match status" value="1"/>
</dbReference>
<feature type="non-terminal residue" evidence="5">
    <location>
        <position position="544"/>
    </location>
</feature>
<comment type="subcellular location">
    <subcellularLocation>
        <location evidence="2">Nucleus</location>
    </subcellularLocation>
</comment>
<dbReference type="EMBL" id="GFAA01002571">
    <property type="protein sequence ID" value="JAU00864.1"/>
    <property type="molecule type" value="mRNA"/>
</dbReference>
<evidence type="ECO:0000256" key="2">
    <source>
        <dbReference type="PROSITE-ProRule" id="PRU00376"/>
    </source>
</evidence>
<keyword evidence="5" id="KW-0396">Initiation factor</keyword>
<protein>
    <submittedName>
        <fullName evidence="5">Putative transcription initiation factor iif auxiliary subunit</fullName>
    </submittedName>
</protein>
<dbReference type="GO" id="GO:0003743">
    <property type="term" value="F:translation initiation factor activity"/>
    <property type="evidence" value="ECO:0007669"/>
    <property type="project" value="UniProtKB-KW"/>
</dbReference>
<proteinExistence type="evidence at transcript level"/>
<feature type="region of interest" description="Disordered" evidence="3">
    <location>
        <begin position="426"/>
        <end position="461"/>
    </location>
</feature>
<dbReference type="GO" id="GO:0006355">
    <property type="term" value="P:regulation of DNA-templated transcription"/>
    <property type="evidence" value="ECO:0007669"/>
    <property type="project" value="InterPro"/>
</dbReference>
<dbReference type="GO" id="GO:0005634">
    <property type="term" value="C:nucleus"/>
    <property type="evidence" value="ECO:0007669"/>
    <property type="project" value="UniProtKB-SubCell"/>
</dbReference>
<evidence type="ECO:0000256" key="3">
    <source>
        <dbReference type="SAM" id="MobiDB-lite"/>
    </source>
</evidence>
<keyword evidence="1 2" id="KW-0539">Nucleus</keyword>
<organism evidence="5">
    <name type="scientific">Amblyomma sculptum</name>
    <name type="common">Tick</name>
    <dbReference type="NCBI Taxonomy" id="1581419"/>
    <lineage>
        <taxon>Eukaryota</taxon>
        <taxon>Metazoa</taxon>
        <taxon>Ecdysozoa</taxon>
        <taxon>Arthropoda</taxon>
        <taxon>Chelicerata</taxon>
        <taxon>Arachnida</taxon>
        <taxon>Acari</taxon>
        <taxon>Parasitiformes</taxon>
        <taxon>Ixodida</taxon>
        <taxon>Ixodoidea</taxon>
        <taxon>Ixodidae</taxon>
        <taxon>Amblyomminae</taxon>
        <taxon>Amblyomma</taxon>
    </lineage>
</organism>
<feature type="region of interest" description="Disordered" evidence="3">
    <location>
        <begin position="337"/>
        <end position="356"/>
    </location>
</feature>
<dbReference type="AlphaFoldDB" id="A0A1E1XNS0"/>
<evidence type="ECO:0000256" key="1">
    <source>
        <dbReference type="ARBA" id="ARBA00023242"/>
    </source>
</evidence>
<evidence type="ECO:0000259" key="4">
    <source>
        <dbReference type="PROSITE" id="PS51037"/>
    </source>
</evidence>
<dbReference type="Pfam" id="PF03366">
    <property type="entry name" value="YEATS"/>
    <property type="match status" value="1"/>
</dbReference>
<keyword evidence="5" id="KW-0648">Protein biosynthesis</keyword>
<feature type="compositionally biased region" description="Polar residues" evidence="3">
    <location>
        <begin position="448"/>
        <end position="461"/>
    </location>
</feature>